<name>A0A2G9QEA9_AQUCT</name>
<accession>A0A2G9QEA9</accession>
<evidence type="ECO:0000313" key="3">
    <source>
        <dbReference type="Proteomes" id="UP000228934"/>
    </source>
</evidence>
<feature type="compositionally biased region" description="Pro residues" evidence="1">
    <location>
        <begin position="74"/>
        <end position="147"/>
    </location>
</feature>
<evidence type="ECO:0000313" key="2">
    <source>
        <dbReference type="EMBL" id="PIO13944.1"/>
    </source>
</evidence>
<feature type="region of interest" description="Disordered" evidence="1">
    <location>
        <begin position="74"/>
        <end position="161"/>
    </location>
</feature>
<protein>
    <submittedName>
        <fullName evidence="2">Uncharacterized protein</fullName>
    </submittedName>
</protein>
<dbReference type="Proteomes" id="UP000228934">
    <property type="component" value="Unassembled WGS sequence"/>
</dbReference>
<dbReference type="OrthoDB" id="8948380at2759"/>
<proteinExistence type="predicted"/>
<reference evidence="3" key="1">
    <citation type="journal article" date="2017" name="Nat. Commun.">
        <title>The North American bullfrog draft genome provides insight into hormonal regulation of long noncoding RNA.</title>
        <authorList>
            <person name="Hammond S.A."/>
            <person name="Warren R.L."/>
            <person name="Vandervalk B.P."/>
            <person name="Kucuk E."/>
            <person name="Khan H."/>
            <person name="Gibb E.A."/>
            <person name="Pandoh P."/>
            <person name="Kirk H."/>
            <person name="Zhao Y."/>
            <person name="Jones M."/>
            <person name="Mungall A.J."/>
            <person name="Coope R."/>
            <person name="Pleasance S."/>
            <person name="Moore R.A."/>
            <person name="Holt R.A."/>
            <person name="Round J.M."/>
            <person name="Ohora S."/>
            <person name="Walle B.V."/>
            <person name="Veldhoen N."/>
            <person name="Helbing C.C."/>
            <person name="Birol I."/>
        </authorList>
    </citation>
    <scope>NUCLEOTIDE SEQUENCE [LARGE SCALE GENOMIC DNA]</scope>
</reference>
<feature type="compositionally biased region" description="Low complexity" evidence="1">
    <location>
        <begin position="148"/>
        <end position="161"/>
    </location>
</feature>
<dbReference type="AlphaFoldDB" id="A0A2G9QEA9"/>
<dbReference type="PRINTS" id="PR01217">
    <property type="entry name" value="PRICHEXTENSN"/>
</dbReference>
<evidence type="ECO:0000256" key="1">
    <source>
        <dbReference type="SAM" id="MobiDB-lite"/>
    </source>
</evidence>
<gene>
    <name evidence="2" type="ORF">AB205_0101710</name>
</gene>
<feature type="non-terminal residue" evidence="2">
    <location>
        <position position="180"/>
    </location>
</feature>
<organism evidence="2 3">
    <name type="scientific">Aquarana catesbeiana</name>
    <name type="common">American bullfrog</name>
    <name type="synonym">Rana catesbeiana</name>
    <dbReference type="NCBI Taxonomy" id="8400"/>
    <lineage>
        <taxon>Eukaryota</taxon>
        <taxon>Metazoa</taxon>
        <taxon>Chordata</taxon>
        <taxon>Craniata</taxon>
        <taxon>Vertebrata</taxon>
        <taxon>Euteleostomi</taxon>
        <taxon>Amphibia</taxon>
        <taxon>Batrachia</taxon>
        <taxon>Anura</taxon>
        <taxon>Neobatrachia</taxon>
        <taxon>Ranoidea</taxon>
        <taxon>Ranidae</taxon>
        <taxon>Aquarana</taxon>
    </lineage>
</organism>
<feature type="non-terminal residue" evidence="2">
    <location>
        <position position="1"/>
    </location>
</feature>
<keyword evidence="3" id="KW-1185">Reference proteome</keyword>
<sequence>GQDWDTHMDPHVKKVFRFKDKIIRRCRQPCRRVGHYHCHFCKRTIIRRMDMERHLPLCSIAALLIPPPAASSPVPIPPPAESSPLPIPPPAESSPVPIPPPAGSSPVPIPPPAESSPVPIPPPAESSPVLIPPPAASSPVPIPPPAAPSSVSNPQSSTSVVEHTYALPPAPDTAKVLAEF</sequence>
<dbReference type="EMBL" id="KZ010068">
    <property type="protein sequence ID" value="PIO13944.1"/>
    <property type="molecule type" value="Genomic_DNA"/>
</dbReference>